<dbReference type="Gene3D" id="1.10.357.10">
    <property type="entry name" value="Tetracycline Repressor, domain 2"/>
    <property type="match status" value="1"/>
</dbReference>
<organism evidence="4 5">
    <name type="scientific">Sphingobacterium hotanense</name>
    <dbReference type="NCBI Taxonomy" id="649196"/>
    <lineage>
        <taxon>Bacteria</taxon>
        <taxon>Pseudomonadati</taxon>
        <taxon>Bacteroidota</taxon>
        <taxon>Sphingobacteriia</taxon>
        <taxon>Sphingobacteriales</taxon>
        <taxon>Sphingobacteriaceae</taxon>
        <taxon>Sphingobacterium</taxon>
    </lineage>
</organism>
<evidence type="ECO:0000256" key="2">
    <source>
        <dbReference type="PROSITE-ProRule" id="PRU00335"/>
    </source>
</evidence>
<evidence type="ECO:0000256" key="1">
    <source>
        <dbReference type="ARBA" id="ARBA00023125"/>
    </source>
</evidence>
<reference evidence="4" key="2">
    <citation type="journal article" date="2022" name="Sci. Total Environ.">
        <title>Prevalence, transmission, and molecular epidemiology of tet(X)-positive bacteria among humans, animals, and environmental niches in China: An epidemiological, and genomic-based study.</title>
        <authorList>
            <person name="Dong N."/>
            <person name="Zeng Y."/>
            <person name="Cai C."/>
            <person name="Sun C."/>
            <person name="Lu J."/>
            <person name="Liu C."/>
            <person name="Zhou H."/>
            <person name="Sun Q."/>
            <person name="Shu L."/>
            <person name="Wang H."/>
            <person name="Wang Y."/>
            <person name="Wang S."/>
            <person name="Wu C."/>
            <person name="Chan E.W."/>
            <person name="Chen G."/>
            <person name="Shen Z."/>
            <person name="Chen S."/>
            <person name="Zhang R."/>
        </authorList>
    </citation>
    <scope>NUCLEOTIDE SEQUENCE</scope>
    <source>
        <strain evidence="4">R1692</strain>
    </source>
</reference>
<dbReference type="RefSeq" id="WP_286651868.1">
    <property type="nucleotide sequence ID" value="NZ_JACAGK010000046.1"/>
</dbReference>
<dbReference type="InterPro" id="IPR001647">
    <property type="entry name" value="HTH_TetR"/>
</dbReference>
<dbReference type="InterPro" id="IPR009057">
    <property type="entry name" value="Homeodomain-like_sf"/>
</dbReference>
<dbReference type="InterPro" id="IPR050109">
    <property type="entry name" value="HTH-type_TetR-like_transc_reg"/>
</dbReference>
<dbReference type="Proteomes" id="UP001170954">
    <property type="component" value="Unassembled WGS sequence"/>
</dbReference>
<dbReference type="Pfam" id="PF00440">
    <property type="entry name" value="TetR_N"/>
    <property type="match status" value="1"/>
</dbReference>
<keyword evidence="1 2" id="KW-0238">DNA-binding</keyword>
<dbReference type="SUPFAM" id="SSF46689">
    <property type="entry name" value="Homeodomain-like"/>
    <property type="match status" value="1"/>
</dbReference>
<dbReference type="EMBL" id="JACAGK010000046">
    <property type="protein sequence ID" value="MDM1049442.1"/>
    <property type="molecule type" value="Genomic_DNA"/>
</dbReference>
<evidence type="ECO:0000313" key="5">
    <source>
        <dbReference type="Proteomes" id="UP001170954"/>
    </source>
</evidence>
<comment type="caution">
    <text evidence="4">The sequence shown here is derived from an EMBL/GenBank/DDBJ whole genome shotgun (WGS) entry which is preliminary data.</text>
</comment>
<dbReference type="Gene3D" id="1.10.10.60">
    <property type="entry name" value="Homeodomain-like"/>
    <property type="match status" value="1"/>
</dbReference>
<keyword evidence="5" id="KW-1185">Reference proteome</keyword>
<dbReference type="PROSITE" id="PS50977">
    <property type="entry name" value="HTH_TETR_2"/>
    <property type="match status" value="1"/>
</dbReference>
<evidence type="ECO:0000313" key="4">
    <source>
        <dbReference type="EMBL" id="MDM1049442.1"/>
    </source>
</evidence>
<protein>
    <submittedName>
        <fullName evidence="4">TetR/AcrR family transcriptional regulator</fullName>
    </submittedName>
</protein>
<dbReference type="PANTHER" id="PTHR30055:SF226">
    <property type="entry name" value="HTH-TYPE TRANSCRIPTIONAL REGULATOR PKSA"/>
    <property type="match status" value="1"/>
</dbReference>
<name>A0ABT7NQB5_9SPHI</name>
<feature type="DNA-binding region" description="H-T-H motif" evidence="2">
    <location>
        <begin position="25"/>
        <end position="44"/>
    </location>
</feature>
<gene>
    <name evidence="4" type="ORF">HX018_14470</name>
</gene>
<proteinExistence type="predicted"/>
<reference evidence="4" key="1">
    <citation type="submission" date="2020-06" db="EMBL/GenBank/DDBJ databases">
        <authorList>
            <person name="Dong N."/>
        </authorList>
    </citation>
    <scope>NUCLEOTIDE SEQUENCE</scope>
    <source>
        <strain evidence="4">R1692</strain>
    </source>
</reference>
<feature type="domain" description="HTH tetR-type" evidence="3">
    <location>
        <begin position="2"/>
        <end position="62"/>
    </location>
</feature>
<dbReference type="PANTHER" id="PTHR30055">
    <property type="entry name" value="HTH-TYPE TRANSCRIPTIONAL REGULATOR RUTR"/>
    <property type="match status" value="1"/>
</dbReference>
<evidence type="ECO:0000259" key="3">
    <source>
        <dbReference type="PROSITE" id="PS50977"/>
    </source>
</evidence>
<sequence length="198" mass="22543">MENRKDQIIEAALKRFSHFGFQKTTMNEIADDLRITKANLYYYYPDKTSLILAVLHYVIDEIHADELKLINKYKGNLIETLVGILEMRASFLRKYYVLHIAENLDWLKGMDIQCTMESFYTRDIECIAHLFEKAIAAGEVELADAQDAAAAYVELTKGVSILHTVSDIITGIPNEQNVDLILAIQVRATKLIFAGKIK</sequence>
<dbReference type="PRINTS" id="PR00455">
    <property type="entry name" value="HTHTETR"/>
</dbReference>
<accession>A0ABT7NQB5</accession>